<dbReference type="Proteomes" id="UP001164539">
    <property type="component" value="Chromosome 13"/>
</dbReference>
<evidence type="ECO:0000313" key="2">
    <source>
        <dbReference type="Proteomes" id="UP001164539"/>
    </source>
</evidence>
<dbReference type="EMBL" id="CM051406">
    <property type="protein sequence ID" value="KAJ4702742.1"/>
    <property type="molecule type" value="Genomic_DNA"/>
</dbReference>
<keyword evidence="2" id="KW-1185">Reference proteome</keyword>
<organism evidence="1 2">
    <name type="scientific">Melia azedarach</name>
    <name type="common">Chinaberry tree</name>
    <dbReference type="NCBI Taxonomy" id="155640"/>
    <lineage>
        <taxon>Eukaryota</taxon>
        <taxon>Viridiplantae</taxon>
        <taxon>Streptophyta</taxon>
        <taxon>Embryophyta</taxon>
        <taxon>Tracheophyta</taxon>
        <taxon>Spermatophyta</taxon>
        <taxon>Magnoliopsida</taxon>
        <taxon>eudicotyledons</taxon>
        <taxon>Gunneridae</taxon>
        <taxon>Pentapetalae</taxon>
        <taxon>rosids</taxon>
        <taxon>malvids</taxon>
        <taxon>Sapindales</taxon>
        <taxon>Meliaceae</taxon>
        <taxon>Melia</taxon>
    </lineage>
</organism>
<accession>A0ACC1WUJ8</accession>
<comment type="caution">
    <text evidence="1">The sequence shown here is derived from an EMBL/GenBank/DDBJ whole genome shotgun (WGS) entry which is preliminary data.</text>
</comment>
<name>A0ACC1WUJ8_MELAZ</name>
<proteinExistence type="predicted"/>
<evidence type="ECO:0000313" key="1">
    <source>
        <dbReference type="EMBL" id="KAJ4702742.1"/>
    </source>
</evidence>
<gene>
    <name evidence="1" type="ORF">OWV82_022746</name>
</gene>
<protein>
    <submittedName>
        <fullName evidence="1">Pentatricopeptide repeat-containing protein</fullName>
    </submittedName>
</protein>
<sequence length="120" mass="13129">MLEVNIVDVVDNVGGKRSHAGMVNEGVELFYIMKDDYGIEPSPDHFACVVDLLGRAGKVEEAYQLINTMPPKLDKAGAWSSLLGACQIHRNVEIGEIAAQTLFSLEPDVASHHVLLSPWE</sequence>
<reference evidence="1 2" key="1">
    <citation type="journal article" date="2023" name="Science">
        <title>Complex scaffold remodeling in plant triterpene biosynthesis.</title>
        <authorList>
            <person name="De La Pena R."/>
            <person name="Hodgson H."/>
            <person name="Liu J.C."/>
            <person name="Stephenson M.J."/>
            <person name="Martin A.C."/>
            <person name="Owen C."/>
            <person name="Harkess A."/>
            <person name="Leebens-Mack J."/>
            <person name="Jimenez L.E."/>
            <person name="Osbourn A."/>
            <person name="Sattely E.S."/>
        </authorList>
    </citation>
    <scope>NUCLEOTIDE SEQUENCE [LARGE SCALE GENOMIC DNA]</scope>
    <source>
        <strain evidence="2">cv. JPN11</strain>
        <tissue evidence="1">Leaf</tissue>
    </source>
</reference>